<name>A0A8J5GSI8_ZINOF</name>
<protein>
    <recommendedName>
        <fullName evidence="2">VAL1-3 N-terminal zinc finger domain-containing protein</fullName>
    </recommendedName>
</protein>
<keyword evidence="4" id="KW-1185">Reference proteome</keyword>
<dbReference type="PANTHER" id="PTHR46245">
    <property type="entry name" value="B3 DOMAIN-CONTAINING PROTEIN OS07G0563300"/>
    <property type="match status" value="1"/>
</dbReference>
<dbReference type="Pfam" id="PF25813">
    <property type="entry name" value="zf_VAL1_N"/>
    <property type="match status" value="1"/>
</dbReference>
<feature type="region of interest" description="Disordered" evidence="1">
    <location>
        <begin position="108"/>
        <end position="142"/>
    </location>
</feature>
<comment type="caution">
    <text evidence="3">The sequence shown here is derived from an EMBL/GenBank/DDBJ whole genome shotgun (WGS) entry which is preliminary data.</text>
</comment>
<evidence type="ECO:0000256" key="1">
    <source>
        <dbReference type="SAM" id="MobiDB-lite"/>
    </source>
</evidence>
<evidence type="ECO:0000313" key="4">
    <source>
        <dbReference type="Proteomes" id="UP000734854"/>
    </source>
</evidence>
<sequence>MSPSSPAVAKICFNSQCKEPLQDPPLARRKGWRLRSGEIAELCDRCSCTFEQGNFCETYHSDDGGWRNCEACGKRVHCGCIVSITAYVLLDADGVHCAACATKPSAPVSREKEDLPTKDAFPGQKRSKTSAATANSPHPSPIILTLPSAQDEVVSTATSSPADPILLEGRLADAWADARNQLSELSLVRKYSYQQIKHWAMSMSVAQHLSTLPKSAVSSASEQMKAAELAVYRAEEDECFETWKEDLFKTREFNVLLARCITIVILLGAKGTVELLKEGGFLNADPPANCLDLKRILSSYPSDLFHDFL</sequence>
<dbReference type="AlphaFoldDB" id="A0A8J5GSI8"/>
<proteinExistence type="predicted"/>
<evidence type="ECO:0000259" key="2">
    <source>
        <dbReference type="Pfam" id="PF25813"/>
    </source>
</evidence>
<reference evidence="3 4" key="1">
    <citation type="submission" date="2020-08" db="EMBL/GenBank/DDBJ databases">
        <title>Plant Genome Project.</title>
        <authorList>
            <person name="Zhang R.-G."/>
        </authorList>
    </citation>
    <scope>NUCLEOTIDE SEQUENCE [LARGE SCALE GENOMIC DNA]</scope>
    <source>
        <tissue evidence="3">Rhizome</tissue>
    </source>
</reference>
<dbReference type="PANTHER" id="PTHR46245:SF19">
    <property type="entry name" value="TF-B3 DOMAIN-CONTAINING PROTEIN"/>
    <property type="match status" value="1"/>
</dbReference>
<evidence type="ECO:0000313" key="3">
    <source>
        <dbReference type="EMBL" id="KAG6505813.1"/>
    </source>
</evidence>
<feature type="domain" description="VAL1-3 N-terminal zinc finger" evidence="2">
    <location>
        <begin position="58"/>
        <end position="104"/>
    </location>
</feature>
<organism evidence="3 4">
    <name type="scientific">Zingiber officinale</name>
    <name type="common">Ginger</name>
    <name type="synonym">Amomum zingiber</name>
    <dbReference type="NCBI Taxonomy" id="94328"/>
    <lineage>
        <taxon>Eukaryota</taxon>
        <taxon>Viridiplantae</taxon>
        <taxon>Streptophyta</taxon>
        <taxon>Embryophyta</taxon>
        <taxon>Tracheophyta</taxon>
        <taxon>Spermatophyta</taxon>
        <taxon>Magnoliopsida</taxon>
        <taxon>Liliopsida</taxon>
        <taxon>Zingiberales</taxon>
        <taxon>Zingiberaceae</taxon>
        <taxon>Zingiber</taxon>
    </lineage>
</organism>
<accession>A0A8J5GSI8</accession>
<dbReference type="EMBL" id="JACMSC010000010">
    <property type="protein sequence ID" value="KAG6505813.1"/>
    <property type="molecule type" value="Genomic_DNA"/>
</dbReference>
<gene>
    <name evidence="3" type="ORF">ZIOFF_038178</name>
</gene>
<dbReference type="InterPro" id="IPR057743">
    <property type="entry name" value="Zfn_VAL1-3_N"/>
</dbReference>
<dbReference type="Proteomes" id="UP000734854">
    <property type="component" value="Unassembled WGS sequence"/>
</dbReference>